<dbReference type="CDD" id="cd15843">
    <property type="entry name" value="R-SNARE"/>
    <property type="match status" value="1"/>
</dbReference>
<dbReference type="Gene3D" id="1.20.5.110">
    <property type="match status" value="1"/>
</dbReference>
<dbReference type="InterPro" id="IPR051097">
    <property type="entry name" value="Synaptobrevin-like_transport"/>
</dbReference>
<dbReference type="InterPro" id="IPR042855">
    <property type="entry name" value="V_SNARE_CC"/>
</dbReference>
<evidence type="ECO:0000256" key="3">
    <source>
        <dbReference type="SAM" id="Phobius"/>
    </source>
</evidence>
<evidence type="ECO:0000313" key="5">
    <source>
        <dbReference type="EMBL" id="KAF4658119.1"/>
    </source>
</evidence>
<dbReference type="GO" id="GO:0015031">
    <property type="term" value="P:protein transport"/>
    <property type="evidence" value="ECO:0007669"/>
    <property type="project" value="UniProtKB-KW"/>
</dbReference>
<dbReference type="PROSITE" id="PS50892">
    <property type="entry name" value="V_SNARE"/>
    <property type="match status" value="1"/>
</dbReference>
<dbReference type="PRINTS" id="PR00219">
    <property type="entry name" value="SYNAPTOBREVN"/>
</dbReference>
<dbReference type="EMBL" id="JABAHT010000323">
    <property type="protein sequence ID" value="KAF4658119.1"/>
    <property type="molecule type" value="Genomic_DNA"/>
</dbReference>
<dbReference type="Proteomes" id="UP000570595">
    <property type="component" value="Unassembled WGS sequence"/>
</dbReference>
<feature type="domain" description="V-SNARE coiled-coil homology" evidence="4">
    <location>
        <begin position="148"/>
        <end position="208"/>
    </location>
</feature>
<dbReference type="InterPro" id="IPR001388">
    <property type="entry name" value="Synaptobrevin-like"/>
</dbReference>
<dbReference type="GO" id="GO:0016020">
    <property type="term" value="C:membrane"/>
    <property type="evidence" value="ECO:0007669"/>
    <property type="project" value="InterPro"/>
</dbReference>
<dbReference type="PANTHER" id="PTHR21136">
    <property type="entry name" value="SNARE PROTEINS"/>
    <property type="match status" value="1"/>
</dbReference>
<keyword evidence="2" id="KW-0175">Coiled coil</keyword>
<dbReference type="PANTHER" id="PTHR21136:SF168">
    <property type="entry name" value="VESICLE-ASSOCIATED MEMBRANE PROTEIN 9"/>
    <property type="match status" value="1"/>
</dbReference>
<evidence type="ECO:0000259" key="4">
    <source>
        <dbReference type="PROSITE" id="PS50892"/>
    </source>
</evidence>
<dbReference type="AlphaFoldDB" id="A0A7J6LFS8"/>
<feature type="transmembrane region" description="Helical" evidence="3">
    <location>
        <begin position="212"/>
        <end position="229"/>
    </location>
</feature>
<name>A0A7J6LFS8_PEROL</name>
<keyword evidence="3" id="KW-0472">Membrane</keyword>
<dbReference type="GO" id="GO:0016192">
    <property type="term" value="P:vesicle-mediated transport"/>
    <property type="evidence" value="ECO:0007669"/>
    <property type="project" value="InterPro"/>
</dbReference>
<evidence type="ECO:0000256" key="2">
    <source>
        <dbReference type="PROSITE-ProRule" id="PRU00290"/>
    </source>
</evidence>
<keyword evidence="1" id="KW-0813">Transport</keyword>
<keyword evidence="1" id="KW-0653">Protein transport</keyword>
<dbReference type="Pfam" id="PF00957">
    <property type="entry name" value="Synaptobrevin"/>
    <property type="match status" value="1"/>
</dbReference>
<keyword evidence="3" id="KW-1133">Transmembrane helix</keyword>
<keyword evidence="3" id="KW-0812">Transmembrane</keyword>
<dbReference type="SUPFAM" id="SSF58038">
    <property type="entry name" value="SNARE fusion complex"/>
    <property type="match status" value="1"/>
</dbReference>
<protein>
    <recommendedName>
        <fullName evidence="4">V-SNARE coiled-coil homology domain-containing protein</fullName>
    </recommendedName>
</protein>
<evidence type="ECO:0000313" key="6">
    <source>
        <dbReference type="Proteomes" id="UP000570595"/>
    </source>
</evidence>
<proteinExistence type="predicted"/>
<gene>
    <name evidence="5" type="ORF">FOZ61_005845</name>
</gene>
<dbReference type="OrthoDB" id="190375at2759"/>
<organism evidence="5 6">
    <name type="scientific">Perkinsus olseni</name>
    <name type="common">Perkinsus atlanticus</name>
    <dbReference type="NCBI Taxonomy" id="32597"/>
    <lineage>
        <taxon>Eukaryota</taxon>
        <taxon>Sar</taxon>
        <taxon>Alveolata</taxon>
        <taxon>Perkinsozoa</taxon>
        <taxon>Perkinsea</taxon>
        <taxon>Perkinsida</taxon>
        <taxon>Perkinsidae</taxon>
        <taxon>Perkinsus</taxon>
    </lineage>
</organism>
<evidence type="ECO:0000256" key="1">
    <source>
        <dbReference type="ARBA" id="ARBA00022927"/>
    </source>
</evidence>
<accession>A0A7J6LFS8</accession>
<sequence length="234" mass="26247">MPGSPSDDDGQVGYLAVARLKDRAILLSHFNPAISSRERSEIETVFFEEIHKSNAAIPGSRRVTDTGGGASNRLHVVADSNALNVYVASVKKGYPVSSAWELCEDLRKTIESSGVRLDEVPAEGLSRPNRKRMKELMNKYNNPGDGNKAARVREKVEEVQGVMQDNVRRIVENQESAESLGRRTEDMNRQAHVFLRQSADLRRQMQIRNIKLKIILGVIVICIIVYIIVPNVRR</sequence>
<comment type="caution">
    <text evidence="5">The sequence shown here is derived from an EMBL/GenBank/DDBJ whole genome shotgun (WGS) entry which is preliminary data.</text>
</comment>
<reference evidence="5 6" key="1">
    <citation type="submission" date="2020-04" db="EMBL/GenBank/DDBJ databases">
        <title>Perkinsus olseni comparative genomics.</title>
        <authorList>
            <person name="Bogema D.R."/>
        </authorList>
    </citation>
    <scope>NUCLEOTIDE SEQUENCE [LARGE SCALE GENOMIC DNA]</scope>
    <source>
        <strain evidence="5">ATCC PRA-179</strain>
    </source>
</reference>